<evidence type="ECO:0000256" key="4">
    <source>
        <dbReference type="ARBA" id="ARBA00022723"/>
    </source>
</evidence>
<dbReference type="GO" id="GO:0030488">
    <property type="term" value="P:tRNA methylation"/>
    <property type="evidence" value="ECO:0007669"/>
    <property type="project" value="TreeGrafter"/>
</dbReference>
<feature type="domain" description="MnmE helical" evidence="14">
    <location>
        <begin position="127"/>
        <end position="455"/>
    </location>
</feature>
<keyword evidence="8 10" id="KW-0630">Potassium</keyword>
<keyword evidence="16" id="KW-1185">Reference proteome</keyword>
<dbReference type="PANTHER" id="PTHR42714:SF2">
    <property type="entry name" value="TRNA MODIFICATION GTPASE GTPBP3, MITOCHONDRIAL"/>
    <property type="match status" value="1"/>
</dbReference>
<comment type="subcellular location">
    <subcellularLocation>
        <location evidence="10">Cytoplasm</location>
    </subcellularLocation>
</comment>
<dbReference type="GO" id="GO:0005829">
    <property type="term" value="C:cytosol"/>
    <property type="evidence" value="ECO:0007669"/>
    <property type="project" value="TreeGrafter"/>
</dbReference>
<dbReference type="Gene3D" id="3.40.50.300">
    <property type="entry name" value="P-loop containing nucleotide triphosphate hydrolases"/>
    <property type="match status" value="1"/>
</dbReference>
<evidence type="ECO:0000259" key="13">
    <source>
        <dbReference type="Pfam" id="PF10396"/>
    </source>
</evidence>
<feature type="binding site" evidence="10">
    <location>
        <position position="21"/>
    </location>
    <ligand>
        <name>(6S)-5-formyl-5,6,7,8-tetrahydrofolate</name>
        <dbReference type="ChEBI" id="CHEBI:57457"/>
    </ligand>
</feature>
<dbReference type="NCBIfam" id="TIGR00450">
    <property type="entry name" value="mnmE_trmE_thdF"/>
    <property type="match status" value="1"/>
</dbReference>
<feature type="binding site" evidence="10">
    <location>
        <begin position="249"/>
        <end position="255"/>
    </location>
    <ligand>
        <name>GTP</name>
        <dbReference type="ChEBI" id="CHEBI:37565"/>
    </ligand>
</feature>
<feature type="binding site" evidence="10">
    <location>
        <position position="234"/>
    </location>
    <ligand>
        <name>Mg(2+)</name>
        <dbReference type="ChEBI" id="CHEBI:18420"/>
    </ligand>
</feature>
<keyword evidence="7 10" id="KW-0460">Magnesium</keyword>
<keyword evidence="4 10" id="KW-0479">Metal-binding</keyword>
<evidence type="ECO:0000313" key="15">
    <source>
        <dbReference type="EMBL" id="PJZ26999.1"/>
    </source>
</evidence>
<dbReference type="InterPro" id="IPR006073">
    <property type="entry name" value="GTP-bd"/>
</dbReference>
<dbReference type="InterPro" id="IPR005225">
    <property type="entry name" value="Small_GTP-bd"/>
</dbReference>
<proteinExistence type="inferred from homology"/>
<protein>
    <recommendedName>
        <fullName evidence="10">tRNA modification GTPase MnmE</fullName>
        <ecNumber evidence="10">3.6.-.-</ecNumber>
    </recommendedName>
</protein>
<dbReference type="Gene3D" id="1.20.120.430">
    <property type="entry name" value="tRNA modification GTPase MnmE domain 2"/>
    <property type="match status" value="1"/>
</dbReference>
<dbReference type="AlphaFoldDB" id="A0A2M9XH71"/>
<evidence type="ECO:0000256" key="9">
    <source>
        <dbReference type="ARBA" id="ARBA00023134"/>
    </source>
</evidence>
<dbReference type="PANTHER" id="PTHR42714">
    <property type="entry name" value="TRNA MODIFICATION GTPASE GTPBP3"/>
    <property type="match status" value="1"/>
</dbReference>
<dbReference type="NCBIfam" id="TIGR00231">
    <property type="entry name" value="small_GTP"/>
    <property type="match status" value="1"/>
</dbReference>
<evidence type="ECO:0000259" key="12">
    <source>
        <dbReference type="Pfam" id="PF01926"/>
    </source>
</evidence>
<name>A0A2M9XH71_9LEPT</name>
<dbReference type="SUPFAM" id="SSF52540">
    <property type="entry name" value="P-loop containing nucleoside triphosphate hydrolases"/>
    <property type="match status" value="1"/>
</dbReference>
<keyword evidence="6 10" id="KW-0378">Hydrolase</keyword>
<dbReference type="InterPro" id="IPR031168">
    <property type="entry name" value="G_TrmE"/>
</dbReference>
<dbReference type="CDD" id="cd04164">
    <property type="entry name" value="trmE"/>
    <property type="match status" value="1"/>
</dbReference>
<feature type="domain" description="GTP-binding protein TrmE N-terminal" evidence="13">
    <location>
        <begin position="4"/>
        <end position="124"/>
    </location>
</feature>
<comment type="caution">
    <text evidence="15">The sequence shown here is derived from an EMBL/GenBank/DDBJ whole genome shotgun (WGS) entry which is preliminary data.</text>
</comment>
<feature type="binding site" evidence="10">
    <location>
        <position position="249"/>
    </location>
    <ligand>
        <name>K(+)</name>
        <dbReference type="ChEBI" id="CHEBI:29103"/>
    </ligand>
</feature>
<feature type="binding site" evidence="10">
    <location>
        <begin position="274"/>
        <end position="277"/>
    </location>
    <ligand>
        <name>GTP</name>
        <dbReference type="ChEBI" id="CHEBI:37565"/>
    </ligand>
</feature>
<dbReference type="Proteomes" id="UP000232196">
    <property type="component" value="Unassembled WGS sequence"/>
</dbReference>
<dbReference type="Gene3D" id="3.30.1360.120">
    <property type="entry name" value="Probable tRNA modification gtpase trme, domain 1"/>
    <property type="match status" value="1"/>
</dbReference>
<evidence type="ECO:0000256" key="2">
    <source>
        <dbReference type="ARBA" id="ARBA00022490"/>
    </source>
</evidence>
<feature type="binding site" evidence="10">
    <location>
        <position position="85"/>
    </location>
    <ligand>
        <name>(6S)-5-formyl-5,6,7,8-tetrahydrofolate</name>
        <dbReference type="ChEBI" id="CHEBI:57457"/>
    </ligand>
</feature>
<feature type="binding site" evidence="10">
    <location>
        <position position="124"/>
    </location>
    <ligand>
        <name>(6S)-5-formyl-5,6,7,8-tetrahydrofolate</name>
        <dbReference type="ChEBI" id="CHEBI:57457"/>
    </ligand>
</feature>
<dbReference type="Pfam" id="PF12631">
    <property type="entry name" value="MnmE_helical"/>
    <property type="match status" value="1"/>
</dbReference>
<dbReference type="GO" id="GO:0005525">
    <property type="term" value="F:GTP binding"/>
    <property type="evidence" value="ECO:0007669"/>
    <property type="project" value="UniProtKB-UniRule"/>
</dbReference>
<reference evidence="15 16" key="1">
    <citation type="submission" date="2017-07" db="EMBL/GenBank/DDBJ databases">
        <title>Leptospira spp. isolated from tropical soils.</title>
        <authorList>
            <person name="Thibeaux R."/>
            <person name="Iraola G."/>
            <person name="Ferres I."/>
            <person name="Bierque E."/>
            <person name="Girault D."/>
            <person name="Soupe-Gilbert M.-E."/>
            <person name="Picardeau M."/>
            <person name="Goarant C."/>
        </authorList>
    </citation>
    <scope>NUCLEOTIDE SEQUENCE [LARGE SCALE GENOMIC DNA]</scope>
    <source>
        <strain evidence="15 16">MCA1-C-A1</strain>
    </source>
</reference>
<keyword evidence="2 10" id="KW-0963">Cytoplasm</keyword>
<dbReference type="Pfam" id="PF10396">
    <property type="entry name" value="TrmE_N"/>
    <property type="match status" value="1"/>
</dbReference>
<dbReference type="GO" id="GO:0003924">
    <property type="term" value="F:GTPase activity"/>
    <property type="evidence" value="ECO:0007669"/>
    <property type="project" value="UniProtKB-UniRule"/>
</dbReference>
<comment type="similarity">
    <text evidence="1 10 11">Belongs to the TRAFAC class TrmE-Era-EngA-EngB-Septin-like GTPase superfamily. TrmE GTPase family.</text>
</comment>
<feature type="binding site" evidence="10">
    <location>
        <position position="254"/>
    </location>
    <ligand>
        <name>K(+)</name>
        <dbReference type="ChEBI" id="CHEBI:29103"/>
    </ligand>
</feature>
<dbReference type="InterPro" id="IPR018948">
    <property type="entry name" value="GTP-bd_TrmE_N"/>
</dbReference>
<comment type="function">
    <text evidence="10">Exhibits a very high intrinsic GTPase hydrolysis rate. Involved in the addition of a carboxymethylaminomethyl (cmnm) group at the wobble position (U34) of certain tRNAs, forming tRNA-cmnm(5)s(2)U34.</text>
</comment>
<feature type="domain" description="G" evidence="12">
    <location>
        <begin position="222"/>
        <end position="335"/>
    </location>
</feature>
<gene>
    <name evidence="10 15" type="primary">trmE</name>
    <name evidence="10" type="synonym">mnmE</name>
    <name evidence="15" type="ORF">CH357_00020</name>
</gene>
<feature type="binding site" evidence="10">
    <location>
        <position position="255"/>
    </location>
    <ligand>
        <name>Mg(2+)</name>
        <dbReference type="ChEBI" id="CHEBI:18420"/>
    </ligand>
</feature>
<dbReference type="InterPro" id="IPR004520">
    <property type="entry name" value="GTPase_MnmE"/>
</dbReference>
<dbReference type="InterPro" id="IPR027266">
    <property type="entry name" value="TrmE/GcvT-like"/>
</dbReference>
<evidence type="ECO:0000256" key="6">
    <source>
        <dbReference type="ARBA" id="ARBA00022801"/>
    </source>
</evidence>
<evidence type="ECO:0000256" key="1">
    <source>
        <dbReference type="ARBA" id="ARBA00011043"/>
    </source>
</evidence>
<comment type="cofactor">
    <cofactor evidence="10">
        <name>K(+)</name>
        <dbReference type="ChEBI" id="CHEBI:29103"/>
    </cofactor>
    <text evidence="10">Binds 1 potassium ion per subunit.</text>
</comment>
<feature type="binding site" evidence="10">
    <location>
        <position position="251"/>
    </location>
    <ligand>
        <name>K(+)</name>
        <dbReference type="ChEBI" id="CHEBI:29103"/>
    </ligand>
</feature>
<accession>A0A2M9XH71</accession>
<keyword evidence="5 10" id="KW-0547">Nucleotide-binding</keyword>
<keyword evidence="3 10" id="KW-0819">tRNA processing</keyword>
<dbReference type="OrthoDB" id="9805918at2"/>
<evidence type="ECO:0000256" key="10">
    <source>
        <dbReference type="HAMAP-Rule" id="MF_00379"/>
    </source>
</evidence>
<feature type="binding site" evidence="10">
    <location>
        <begin position="230"/>
        <end position="235"/>
    </location>
    <ligand>
        <name>GTP</name>
        <dbReference type="ChEBI" id="CHEBI:37565"/>
    </ligand>
</feature>
<evidence type="ECO:0000256" key="3">
    <source>
        <dbReference type="ARBA" id="ARBA00022694"/>
    </source>
</evidence>
<sequence length="458" mass="51173">MADTIAAISTASGAGAIGILRLSGPEALPIAYRHLSFFEGAFPLSSIKPRNAYTCRFVDGEKKLDQVVFIYFAGPNSFTGEDLCEIHTHGNPILLREALECLFRSGARPAKQGEFTKRAFINGKIDLNEAEAIGRIIGARSRFELELAQKNAFGEISRLASNLRSQLISLKAECEAEIDFSTEDLTFESLEERKKRIRSISDICSNLLKRSSETETLLERSRVVLYGEPNTGKSSLMNLILGRDRSIISEIPGTTRDYISEDFLLSGVPIRLIDTAGVRETRDKIEKMGIERSEKEFSQADVRLFVIDVSQKNDWNKFAEENRSKLEGAIVAANKSDIRDPSWDPQYILKKNYPGTVLVEVSCKSRQGLDTLVSEVSVKLQGLESSEDYVLLEERNRFHFSSITRSLENCLTLMEEGAPAEIYIKEIDSALEQIGEVNGRVDTEEILGRIFSKFCVGK</sequence>
<dbReference type="Pfam" id="PF01926">
    <property type="entry name" value="MMR_HSR1"/>
    <property type="match status" value="1"/>
</dbReference>
<dbReference type="GO" id="GO:0002098">
    <property type="term" value="P:tRNA wobble uridine modification"/>
    <property type="evidence" value="ECO:0007669"/>
    <property type="project" value="TreeGrafter"/>
</dbReference>
<dbReference type="InterPro" id="IPR027368">
    <property type="entry name" value="MnmE_dom2"/>
</dbReference>
<evidence type="ECO:0000256" key="7">
    <source>
        <dbReference type="ARBA" id="ARBA00022842"/>
    </source>
</evidence>
<dbReference type="RefSeq" id="WP_100704751.1">
    <property type="nucleotide sequence ID" value="NZ_NPDL01000004.1"/>
</dbReference>
<feature type="binding site" evidence="10">
    <location>
        <position position="230"/>
    </location>
    <ligand>
        <name>K(+)</name>
        <dbReference type="ChEBI" id="CHEBI:29103"/>
    </ligand>
</feature>
<comment type="subunit">
    <text evidence="10">Homodimer. Heterotetramer of two MnmE and two MnmG subunits.</text>
</comment>
<feature type="binding site" evidence="10">
    <location>
        <position position="458"/>
    </location>
    <ligand>
        <name>(6S)-5-formyl-5,6,7,8-tetrahydrofolate</name>
        <dbReference type="ChEBI" id="CHEBI:57457"/>
    </ligand>
</feature>
<dbReference type="EMBL" id="NPDN01000001">
    <property type="protein sequence ID" value="PJZ26999.1"/>
    <property type="molecule type" value="Genomic_DNA"/>
</dbReference>
<dbReference type="EC" id="3.6.-.-" evidence="10"/>
<dbReference type="FunFam" id="3.40.50.300:FF:001376">
    <property type="entry name" value="tRNA modification GTPase MnmE"/>
    <property type="match status" value="1"/>
</dbReference>
<dbReference type="InterPro" id="IPR027417">
    <property type="entry name" value="P-loop_NTPase"/>
</dbReference>
<evidence type="ECO:0000259" key="14">
    <source>
        <dbReference type="Pfam" id="PF12631"/>
    </source>
</evidence>
<evidence type="ECO:0000256" key="5">
    <source>
        <dbReference type="ARBA" id="ARBA00022741"/>
    </source>
</evidence>
<dbReference type="HAMAP" id="MF_00379">
    <property type="entry name" value="GTPase_MnmE"/>
    <property type="match status" value="1"/>
</dbReference>
<comment type="caution">
    <text evidence="10">Lacks conserved residue(s) required for the propagation of feature annotation.</text>
</comment>
<evidence type="ECO:0000256" key="11">
    <source>
        <dbReference type="RuleBase" id="RU003313"/>
    </source>
</evidence>
<dbReference type="CDD" id="cd14858">
    <property type="entry name" value="TrmE_N"/>
    <property type="match status" value="1"/>
</dbReference>
<dbReference type="GO" id="GO:0046872">
    <property type="term" value="F:metal ion binding"/>
    <property type="evidence" value="ECO:0007669"/>
    <property type="project" value="UniProtKB-KW"/>
</dbReference>
<evidence type="ECO:0000256" key="8">
    <source>
        <dbReference type="ARBA" id="ARBA00022958"/>
    </source>
</evidence>
<keyword evidence="9 10" id="KW-0342">GTP-binding</keyword>
<evidence type="ECO:0000313" key="16">
    <source>
        <dbReference type="Proteomes" id="UP000232196"/>
    </source>
</evidence>
<organism evidence="15 16">
    <name type="scientific">Leptospira hartskeerlii</name>
    <dbReference type="NCBI Taxonomy" id="2023177"/>
    <lineage>
        <taxon>Bacteria</taxon>
        <taxon>Pseudomonadati</taxon>
        <taxon>Spirochaetota</taxon>
        <taxon>Spirochaetia</taxon>
        <taxon>Leptospirales</taxon>
        <taxon>Leptospiraceae</taxon>
        <taxon>Leptospira</taxon>
    </lineage>
</organism>
<dbReference type="InterPro" id="IPR025867">
    <property type="entry name" value="MnmE_helical"/>
</dbReference>